<dbReference type="Proteomes" id="UP001260773">
    <property type="component" value="Unassembled WGS sequence"/>
</dbReference>
<dbReference type="SUPFAM" id="SSF52833">
    <property type="entry name" value="Thioredoxin-like"/>
    <property type="match status" value="1"/>
</dbReference>
<dbReference type="EMBL" id="JARPWH010000007">
    <property type="protein sequence ID" value="MDT2401442.1"/>
    <property type="molecule type" value="Genomic_DNA"/>
</dbReference>
<evidence type="ECO:0000313" key="2">
    <source>
        <dbReference type="EMBL" id="MDT2401442.1"/>
    </source>
</evidence>
<dbReference type="InterPro" id="IPR036249">
    <property type="entry name" value="Thioredoxin-like_sf"/>
</dbReference>
<accession>A0AAW8RN47</accession>
<protein>
    <submittedName>
        <fullName evidence="2">Thioredoxin family protein</fullName>
    </submittedName>
</protein>
<gene>
    <name evidence="2" type="ORF">P7D43_03595</name>
    <name evidence="3" type="ORF">P7D79_19085</name>
</gene>
<dbReference type="Pfam" id="PF00085">
    <property type="entry name" value="Thioredoxin"/>
    <property type="match status" value="1"/>
</dbReference>
<feature type="domain" description="Thioredoxin" evidence="1">
    <location>
        <begin position="22"/>
        <end position="89"/>
    </location>
</feature>
<evidence type="ECO:0000313" key="3">
    <source>
        <dbReference type="EMBL" id="MDT2516333.1"/>
    </source>
</evidence>
<comment type="caution">
    <text evidence="2">The sequence shown here is derived from an EMBL/GenBank/DDBJ whole genome shotgun (WGS) entry which is preliminary data.</text>
</comment>
<dbReference type="Gene3D" id="3.40.30.10">
    <property type="entry name" value="Glutaredoxin"/>
    <property type="match status" value="1"/>
</dbReference>
<name>A0AAW8RN47_ENTAV</name>
<dbReference type="InterPro" id="IPR013766">
    <property type="entry name" value="Thioredoxin_domain"/>
</dbReference>
<dbReference type="CDD" id="cd02947">
    <property type="entry name" value="TRX_family"/>
    <property type="match status" value="1"/>
</dbReference>
<proteinExistence type="predicted"/>
<dbReference type="RefSeq" id="WP_311860814.1">
    <property type="nucleotide sequence ID" value="NZ_JARPWD010000006.1"/>
</dbReference>
<organism evidence="2 4">
    <name type="scientific">Enterococcus avium</name>
    <name type="common">Streptococcus avium</name>
    <dbReference type="NCBI Taxonomy" id="33945"/>
    <lineage>
        <taxon>Bacteria</taxon>
        <taxon>Bacillati</taxon>
        <taxon>Bacillota</taxon>
        <taxon>Bacilli</taxon>
        <taxon>Lactobacillales</taxon>
        <taxon>Enterococcaceae</taxon>
        <taxon>Enterococcus</taxon>
    </lineage>
</organism>
<dbReference type="InterPro" id="IPR011767">
    <property type="entry name" value="GLR_AS"/>
</dbReference>
<evidence type="ECO:0000313" key="4">
    <source>
        <dbReference type="Proteomes" id="UP001260773"/>
    </source>
</evidence>
<dbReference type="AlphaFoldDB" id="A0AAW8RN47"/>
<evidence type="ECO:0000259" key="1">
    <source>
        <dbReference type="Pfam" id="PF00085"/>
    </source>
</evidence>
<reference evidence="2 5" key="1">
    <citation type="submission" date="2023-03" db="EMBL/GenBank/DDBJ databases">
        <authorList>
            <person name="Shen W."/>
            <person name="Cai J."/>
        </authorList>
    </citation>
    <scope>NUCLEOTIDE SEQUENCE</scope>
    <source>
        <strain evidence="2">P33-2</strain>
        <strain evidence="3 5">Y2</strain>
    </source>
</reference>
<dbReference type="Proteomes" id="UP001264335">
    <property type="component" value="Unassembled WGS sequence"/>
</dbReference>
<dbReference type="PROSITE" id="PS00195">
    <property type="entry name" value="GLUTAREDOXIN_1"/>
    <property type="match status" value="1"/>
</dbReference>
<dbReference type="EMBL" id="JARPWY010000076">
    <property type="protein sequence ID" value="MDT2516333.1"/>
    <property type="molecule type" value="Genomic_DNA"/>
</dbReference>
<evidence type="ECO:0000313" key="5">
    <source>
        <dbReference type="Proteomes" id="UP001264335"/>
    </source>
</evidence>
<sequence length="108" mass="12255">MNEQQLNQEIFLQAAVNGNANLIFFKDDCPYCSAAEQTIVKASKKSKYPAFFVDLDTPEGQALKVKYNVKYASTIVMIRNGKSRNDLYATKIRGKYSVINKTIEKAFF</sequence>